<proteinExistence type="predicted"/>
<evidence type="ECO:0000256" key="1">
    <source>
        <dbReference type="SAM" id="MobiDB-lite"/>
    </source>
</evidence>
<organism evidence="3 4">
    <name type="scientific">Leucobacter triazinivorans</name>
    <dbReference type="NCBI Taxonomy" id="1784719"/>
    <lineage>
        <taxon>Bacteria</taxon>
        <taxon>Bacillati</taxon>
        <taxon>Actinomycetota</taxon>
        <taxon>Actinomycetes</taxon>
        <taxon>Micrococcales</taxon>
        <taxon>Microbacteriaceae</taxon>
        <taxon>Leucobacter</taxon>
    </lineage>
</organism>
<dbReference type="OrthoDB" id="4991162at2"/>
<feature type="compositionally biased region" description="Acidic residues" evidence="1">
    <location>
        <begin position="99"/>
        <end position="176"/>
    </location>
</feature>
<evidence type="ECO:0000313" key="4">
    <source>
        <dbReference type="Proteomes" id="UP000289260"/>
    </source>
</evidence>
<dbReference type="EMBL" id="CP035806">
    <property type="protein sequence ID" value="QBE49973.1"/>
    <property type="molecule type" value="Genomic_DNA"/>
</dbReference>
<dbReference type="KEGG" id="ltr:EVS81_14995"/>
<keyword evidence="2" id="KW-0812">Transmembrane</keyword>
<dbReference type="RefSeq" id="WP_130111085.1">
    <property type="nucleotide sequence ID" value="NZ_CP035806.1"/>
</dbReference>
<dbReference type="Proteomes" id="UP000289260">
    <property type="component" value="Chromosome"/>
</dbReference>
<feature type="compositionally biased region" description="Basic and acidic residues" evidence="1">
    <location>
        <begin position="357"/>
        <end position="367"/>
    </location>
</feature>
<gene>
    <name evidence="3" type="ORF">EVS81_14995</name>
</gene>
<feature type="compositionally biased region" description="Low complexity" evidence="1">
    <location>
        <begin position="375"/>
        <end position="384"/>
    </location>
</feature>
<name>A0A4P6KI24_9MICO</name>
<accession>A0A4P6KI24</accession>
<keyword evidence="2" id="KW-0472">Membrane</keyword>
<reference evidence="3 4" key="1">
    <citation type="submission" date="2019-02" db="EMBL/GenBank/DDBJ databases">
        <authorList>
            <person name="Sun L."/>
            <person name="Pan D."/>
            <person name="Wu X."/>
        </authorList>
    </citation>
    <scope>NUCLEOTIDE SEQUENCE [LARGE SCALE GENOMIC DNA]</scope>
    <source>
        <strain evidence="3 4">JW-1</strain>
    </source>
</reference>
<feature type="compositionally biased region" description="Basic and acidic residues" evidence="1">
    <location>
        <begin position="87"/>
        <end position="98"/>
    </location>
</feature>
<feature type="compositionally biased region" description="Basic and acidic residues" evidence="1">
    <location>
        <begin position="1"/>
        <end position="21"/>
    </location>
</feature>
<dbReference type="AlphaFoldDB" id="A0A4P6KI24"/>
<evidence type="ECO:0000313" key="3">
    <source>
        <dbReference type="EMBL" id="QBE49973.1"/>
    </source>
</evidence>
<feature type="transmembrane region" description="Helical" evidence="2">
    <location>
        <begin position="508"/>
        <end position="529"/>
    </location>
</feature>
<keyword evidence="4" id="KW-1185">Reference proteome</keyword>
<feature type="compositionally biased region" description="Acidic residues" evidence="1">
    <location>
        <begin position="224"/>
        <end position="233"/>
    </location>
</feature>
<evidence type="ECO:0000256" key="2">
    <source>
        <dbReference type="SAM" id="Phobius"/>
    </source>
</evidence>
<protein>
    <submittedName>
        <fullName evidence="3">Uncharacterized protein</fullName>
    </submittedName>
</protein>
<keyword evidence="2" id="KW-1133">Transmembrane helix</keyword>
<feature type="region of interest" description="Disordered" evidence="1">
    <location>
        <begin position="1"/>
        <end position="386"/>
    </location>
</feature>
<feature type="region of interest" description="Disordered" evidence="1">
    <location>
        <begin position="398"/>
        <end position="425"/>
    </location>
</feature>
<feature type="compositionally biased region" description="Basic and acidic residues" evidence="1">
    <location>
        <begin position="58"/>
        <end position="74"/>
    </location>
</feature>
<sequence length="535" mass="55603">MSEQDEQRPLTRRERRLREMAETGALDLSEATEPPVDPDPESRPVEGEIEISPVNEDGTPRSRREMRQLREQALAERAAQAGPPTEPEPHTEVEREAEVETPAEAEVEAETPAEAEAEVEAETPAEAEAEAESPVEVEVEVETPAEAEAQAEAEVPTEPEPEVEVPAEAEAPDEAEHDAPTDGAAEPELDFDSLITPPTEPFSVEELREAEQPSAEAQSSGADAELDADESEETSSKPKRRFWQRNKGAAPAESAPAGVSPAAEQQLDPSAEAGPTPSPEVNDGVHDDADEPATAVVDPAVSDEDQVDDAQPPATAVLSEVSEAAQSPEPSAQSPEPSAQSPDQKTSYSFPDIAPPEEWRSVFDDPSARIVPDQGAGNANANGDGDFDDLISRAVAQEGSTGSTGGAALILPSMPEDTGGLTGPLGGTGDLYVTGSLKLPKSLGETGGHAAMHDSIEVDPITGAEPDEAQTTGQGPAPVSARHAVSARAASGMPVVAKPAKERSKLPLVLSLTGGGLLIAVIALGAWGASNGLFG</sequence>
<feature type="compositionally biased region" description="Low complexity" evidence="1">
    <location>
        <begin position="319"/>
        <end position="344"/>
    </location>
</feature>